<dbReference type="RefSeq" id="WP_069947835.1">
    <property type="nucleotide sequence ID" value="NZ_CP014143.1"/>
</dbReference>
<dbReference type="InterPro" id="IPR051621">
    <property type="entry name" value="T2SS_protein_J"/>
</dbReference>
<sequence>MRRQHGFTLIEMMVVLTIVSVISMGSYALIDTLNGTDRMLTERAEQMRRFSMAMYRMEDDLRQLTARPVKNAYSGYEPALRGDVDELEFTRLGAANLTGEPRGELLRLSYSLGFAEEETTLEEAGALLLRSRWRVLDRAPDTEPVPEPLLLGVETLGFRYYDPDTKVWLAEWPPVDSRSLGSTLETRLPAAIELTLQTSAGEIRRVFPLNRYEMLGSTGSDEDGEAGAPEGADGEPGEENPGEQGGTETEAGQ</sequence>
<dbReference type="PATRIC" id="fig|1769779.3.peg.2479"/>
<keyword evidence="6" id="KW-0997">Cell inner membrane</keyword>
<dbReference type="AlphaFoldDB" id="A0A1C9W9P3"/>
<dbReference type="KEGG" id="micc:AUP74_02489"/>
<evidence type="ECO:0000256" key="8">
    <source>
        <dbReference type="ARBA" id="ARBA00022989"/>
    </source>
</evidence>
<dbReference type="PANTHER" id="PTHR39583">
    <property type="entry name" value="TYPE II SECRETION SYSTEM PROTEIN J-RELATED"/>
    <property type="match status" value="1"/>
</dbReference>
<feature type="transmembrane region" description="Helical" evidence="11">
    <location>
        <begin position="12"/>
        <end position="30"/>
    </location>
</feature>
<evidence type="ECO:0000256" key="6">
    <source>
        <dbReference type="ARBA" id="ARBA00022519"/>
    </source>
</evidence>
<keyword evidence="8 11" id="KW-1133">Transmembrane helix</keyword>
<dbReference type="InterPro" id="IPR045584">
    <property type="entry name" value="Pilin-like"/>
</dbReference>
<evidence type="ECO:0000256" key="3">
    <source>
        <dbReference type="ARBA" id="ARBA00021539"/>
    </source>
</evidence>
<keyword evidence="13" id="KW-1185">Reference proteome</keyword>
<evidence type="ECO:0000256" key="10">
    <source>
        <dbReference type="SAM" id="MobiDB-lite"/>
    </source>
</evidence>
<keyword evidence="4" id="KW-1003">Cell membrane</keyword>
<dbReference type="NCBIfam" id="TIGR02532">
    <property type="entry name" value="IV_pilin_GFxxxE"/>
    <property type="match status" value="1"/>
</dbReference>
<evidence type="ECO:0000256" key="7">
    <source>
        <dbReference type="ARBA" id="ARBA00022692"/>
    </source>
</evidence>
<reference evidence="13" key="1">
    <citation type="submission" date="2016-01" db="EMBL/GenBank/DDBJ databases">
        <title>Complete genome sequence of Microbulbifer sp. CCB-MM1, a halophile isolated from Matang Mangrove Forest, Perak.</title>
        <authorList>
            <person name="Moh T.H."/>
            <person name="Dinesh B."/>
            <person name="Lau N.-S."/>
            <person name="Go F."/>
            <person name="Alexander Chong S.-C."/>
        </authorList>
    </citation>
    <scope>NUCLEOTIDE SEQUENCE [LARGE SCALE GENOMIC DNA]</scope>
    <source>
        <strain evidence="13">CCB-MM1</strain>
    </source>
</reference>
<dbReference type="GO" id="GO:0015628">
    <property type="term" value="P:protein secretion by the type II secretion system"/>
    <property type="evidence" value="ECO:0007669"/>
    <property type="project" value="InterPro"/>
</dbReference>
<dbReference type="InterPro" id="IPR012902">
    <property type="entry name" value="N_methyl_site"/>
</dbReference>
<keyword evidence="7 11" id="KW-0812">Transmembrane</keyword>
<dbReference type="PROSITE" id="PS00409">
    <property type="entry name" value="PROKAR_NTER_METHYL"/>
    <property type="match status" value="1"/>
</dbReference>
<feature type="compositionally biased region" description="Acidic residues" evidence="10">
    <location>
        <begin position="232"/>
        <end position="241"/>
    </location>
</feature>
<evidence type="ECO:0000256" key="9">
    <source>
        <dbReference type="ARBA" id="ARBA00023136"/>
    </source>
</evidence>
<evidence type="ECO:0000256" key="2">
    <source>
        <dbReference type="ARBA" id="ARBA00011084"/>
    </source>
</evidence>
<keyword evidence="9 11" id="KW-0472">Membrane</keyword>
<dbReference type="OrthoDB" id="9794345at2"/>
<evidence type="ECO:0000256" key="11">
    <source>
        <dbReference type="SAM" id="Phobius"/>
    </source>
</evidence>
<dbReference type="NCBIfam" id="TIGR01711">
    <property type="entry name" value="gspJ"/>
    <property type="match status" value="1"/>
</dbReference>
<dbReference type="Pfam" id="PF11612">
    <property type="entry name" value="T2SSJ"/>
    <property type="match status" value="1"/>
</dbReference>
<dbReference type="GO" id="GO:0005886">
    <property type="term" value="C:plasma membrane"/>
    <property type="evidence" value="ECO:0007669"/>
    <property type="project" value="UniProtKB-SubCell"/>
</dbReference>
<dbReference type="EMBL" id="CP014143">
    <property type="protein sequence ID" value="AOS97886.1"/>
    <property type="molecule type" value="Genomic_DNA"/>
</dbReference>
<keyword evidence="5" id="KW-0488">Methylation</keyword>
<comment type="subcellular location">
    <subcellularLocation>
        <location evidence="1">Cell inner membrane</location>
        <topology evidence="1">Single-pass membrane protein</topology>
    </subcellularLocation>
</comment>
<evidence type="ECO:0000313" key="12">
    <source>
        <dbReference type="EMBL" id="AOS97886.1"/>
    </source>
</evidence>
<dbReference type="Proteomes" id="UP000095672">
    <property type="component" value="Chromosome"/>
</dbReference>
<dbReference type="GO" id="GO:0015627">
    <property type="term" value="C:type II protein secretion system complex"/>
    <property type="evidence" value="ECO:0007669"/>
    <property type="project" value="InterPro"/>
</dbReference>
<dbReference type="InterPro" id="IPR010055">
    <property type="entry name" value="T2SS_protein-GspJ"/>
</dbReference>
<evidence type="ECO:0000313" key="13">
    <source>
        <dbReference type="Proteomes" id="UP000095672"/>
    </source>
</evidence>
<dbReference type="SUPFAM" id="SSF54523">
    <property type="entry name" value="Pili subunits"/>
    <property type="match status" value="1"/>
</dbReference>
<dbReference type="Pfam" id="PF07963">
    <property type="entry name" value="N_methyl"/>
    <property type="match status" value="1"/>
</dbReference>
<evidence type="ECO:0000256" key="4">
    <source>
        <dbReference type="ARBA" id="ARBA00022475"/>
    </source>
</evidence>
<dbReference type="Gene3D" id="3.10.610.10">
    <property type="entry name" value="GSPII I/J protein-like"/>
    <property type="match status" value="1"/>
</dbReference>
<accession>A0A1C9W9P3</accession>
<feature type="region of interest" description="Disordered" evidence="10">
    <location>
        <begin position="214"/>
        <end position="253"/>
    </location>
</feature>
<evidence type="ECO:0000256" key="1">
    <source>
        <dbReference type="ARBA" id="ARBA00004377"/>
    </source>
</evidence>
<dbReference type="PANTHER" id="PTHR39583:SF2">
    <property type="entry name" value="TYPE II SECRETION SYSTEM PROTEIN J"/>
    <property type="match status" value="1"/>
</dbReference>
<proteinExistence type="inferred from homology"/>
<organism evidence="12 13">
    <name type="scientific">Microbulbifer aggregans</name>
    <dbReference type="NCBI Taxonomy" id="1769779"/>
    <lineage>
        <taxon>Bacteria</taxon>
        <taxon>Pseudomonadati</taxon>
        <taxon>Pseudomonadota</taxon>
        <taxon>Gammaproteobacteria</taxon>
        <taxon>Cellvibrionales</taxon>
        <taxon>Microbulbiferaceae</taxon>
        <taxon>Microbulbifer</taxon>
    </lineage>
</organism>
<protein>
    <recommendedName>
        <fullName evidence="3">Type II secretion system protein J</fullName>
    </recommendedName>
</protein>
<name>A0A1C9W9P3_9GAMM</name>
<evidence type="ECO:0000256" key="5">
    <source>
        <dbReference type="ARBA" id="ARBA00022481"/>
    </source>
</evidence>
<comment type="similarity">
    <text evidence="2">Belongs to the GSP J family.</text>
</comment>
<gene>
    <name evidence="12" type="primary">xcpW</name>
    <name evidence="12" type="ORF">AUP74_02489</name>
</gene>
<dbReference type="STRING" id="1769779.AUP74_02489"/>
<dbReference type="Gene3D" id="2.10.70.20">
    <property type="entry name" value="gspk-gspi-gspj complex like domains"/>
    <property type="match status" value="1"/>
</dbReference>